<comment type="caution">
    <text evidence="3">The sequence shown here is derived from an EMBL/GenBank/DDBJ whole genome shotgun (WGS) entry which is preliminary data.</text>
</comment>
<dbReference type="Proteomes" id="UP000759273">
    <property type="component" value="Unassembled WGS sequence"/>
</dbReference>
<evidence type="ECO:0000259" key="2">
    <source>
        <dbReference type="Pfam" id="PF03432"/>
    </source>
</evidence>
<feature type="domain" description="MobA/VirD2-like nuclease" evidence="2">
    <location>
        <begin position="27"/>
        <end position="161"/>
    </location>
</feature>
<sequence>MATTRLMPLHTGKGRTVGQAISDIIDYTENPQKTDGGRLITSWQCDSRIADAEFLFTKNQYIQKTGRVRGEDDVIAYHLRQSFVPGEITPEDANRLGCELAKRFTKGNHAYIVCTHIDKAHIHNHVIWNSTALSQTRKFRNFWGSSRAVRRLNDTICIENGYSIVENPKRHGKSYNKWLGDKKKPSHRERICAAIDDALAQNPDSFEALLELLRQAGYEVKGKKVPSLLGGEQKKSIRMDTLGDGYTPTDLRAVIAGEKTHTPRKSAAAPVKLEKRSGNLLVDIQAKLRAGKGAGYARWATLFNLKQMAQTVAYLQDHELLDYAVLSEKAAAASAHFNELSARIKASETRMAEIAVLREHIVGYAKTRDTYVAYRKAGYSKKFLAEHESEVTIHKAAKNYFDGLGLKKLPTIKALNTEYAELLAEKKAAYADYRKAREEMKELLTAKANIDRILELDKEQEEANERREKEAEQR</sequence>
<feature type="coiled-coil region" evidence="1">
    <location>
        <begin position="412"/>
        <end position="474"/>
    </location>
</feature>
<protein>
    <submittedName>
        <fullName evidence="3">Relaxase/mobilization nuclease domain-containing protein</fullName>
    </submittedName>
</protein>
<dbReference type="EMBL" id="JAGZGG010000049">
    <property type="protein sequence ID" value="MBS5333624.1"/>
    <property type="molecule type" value="Genomic_DNA"/>
</dbReference>
<accession>A0A943DEZ6</accession>
<evidence type="ECO:0000313" key="3">
    <source>
        <dbReference type="EMBL" id="MBS5333624.1"/>
    </source>
</evidence>
<evidence type="ECO:0000256" key="1">
    <source>
        <dbReference type="SAM" id="Coils"/>
    </source>
</evidence>
<proteinExistence type="predicted"/>
<dbReference type="Pfam" id="PF03432">
    <property type="entry name" value="Relaxase"/>
    <property type="match status" value="1"/>
</dbReference>
<keyword evidence="1" id="KW-0175">Coiled coil</keyword>
<dbReference type="InterPro" id="IPR005094">
    <property type="entry name" value="Endonuclease_MobA/VirD2"/>
</dbReference>
<name>A0A943DEZ6_9FIRM</name>
<evidence type="ECO:0000313" key="4">
    <source>
        <dbReference type="Proteomes" id="UP000759273"/>
    </source>
</evidence>
<gene>
    <name evidence="3" type="ORF">KHY36_14000</name>
</gene>
<dbReference type="AlphaFoldDB" id="A0A943DEZ6"/>
<reference evidence="3" key="1">
    <citation type="submission" date="2021-02" db="EMBL/GenBank/DDBJ databases">
        <title>Infant gut strain persistence is associated with maternal origin, phylogeny, and functional potential including surface adhesion and iron acquisition.</title>
        <authorList>
            <person name="Lou Y.C."/>
        </authorList>
    </citation>
    <scope>NUCLEOTIDE SEQUENCE</scope>
    <source>
        <strain evidence="3">L3_101_000M1_dasL3_101_000M1_concoct_87</strain>
    </source>
</reference>
<organism evidence="3 4">
    <name type="scientific">Subdoligranulum variabile</name>
    <dbReference type="NCBI Taxonomy" id="214851"/>
    <lineage>
        <taxon>Bacteria</taxon>
        <taxon>Bacillati</taxon>
        <taxon>Bacillota</taxon>
        <taxon>Clostridia</taxon>
        <taxon>Eubacteriales</taxon>
        <taxon>Oscillospiraceae</taxon>
        <taxon>Subdoligranulum</taxon>
    </lineage>
</organism>